<sequence>MKEANFIEMQSPKPLPVILNAWLYSKKSTSTNIPSVNTYLCQTAEGDTVIILDASLKNLNINFSSTKPWAEVKPKKRYESCETAVPKDELSRIMKMKYKYAELTVVIEN</sequence>
<evidence type="ECO:0000313" key="2">
    <source>
        <dbReference type="Proteomes" id="UP000434850"/>
    </source>
</evidence>
<proteinExistence type="predicted"/>
<dbReference type="AlphaFoldDB" id="A0A6I4I798"/>
<organism evidence="1 2">
    <name type="scientific">Mucilaginibacter aquatilis</name>
    <dbReference type="NCBI Taxonomy" id="1517760"/>
    <lineage>
        <taxon>Bacteria</taxon>
        <taxon>Pseudomonadati</taxon>
        <taxon>Bacteroidota</taxon>
        <taxon>Sphingobacteriia</taxon>
        <taxon>Sphingobacteriales</taxon>
        <taxon>Sphingobacteriaceae</taxon>
        <taxon>Mucilaginibacter</taxon>
    </lineage>
</organism>
<comment type="caution">
    <text evidence="1">The sequence shown here is derived from an EMBL/GenBank/DDBJ whole genome shotgun (WGS) entry which is preliminary data.</text>
</comment>
<dbReference type="Proteomes" id="UP000434850">
    <property type="component" value="Unassembled WGS sequence"/>
</dbReference>
<dbReference type="EMBL" id="WQLA01000001">
    <property type="protein sequence ID" value="MVN89978.1"/>
    <property type="molecule type" value="Genomic_DNA"/>
</dbReference>
<gene>
    <name evidence="1" type="ORF">GO816_02460</name>
</gene>
<evidence type="ECO:0000313" key="1">
    <source>
        <dbReference type="EMBL" id="MVN89978.1"/>
    </source>
</evidence>
<reference evidence="1 2" key="1">
    <citation type="submission" date="2019-12" db="EMBL/GenBank/DDBJ databases">
        <title>Mucilaginibacter sp. HME9299 genome sequencing and assembly.</title>
        <authorList>
            <person name="Kang H."/>
            <person name="Kim H."/>
            <person name="Joh K."/>
        </authorList>
    </citation>
    <scope>NUCLEOTIDE SEQUENCE [LARGE SCALE GENOMIC DNA]</scope>
    <source>
        <strain evidence="1 2">HME9299</strain>
    </source>
</reference>
<protein>
    <submittedName>
        <fullName evidence="1">Uncharacterized protein</fullName>
    </submittedName>
</protein>
<name>A0A6I4I798_9SPHI</name>
<keyword evidence="2" id="KW-1185">Reference proteome</keyword>
<accession>A0A6I4I798</accession>